<dbReference type="InterPro" id="IPR009057">
    <property type="entry name" value="Homeodomain-like_sf"/>
</dbReference>
<dbReference type="GO" id="GO:0003700">
    <property type="term" value="F:DNA-binding transcription factor activity"/>
    <property type="evidence" value="ECO:0007669"/>
    <property type="project" value="InterPro"/>
</dbReference>
<name>A0A7C9BBB7_9BACT</name>
<dbReference type="InterPro" id="IPR018060">
    <property type="entry name" value="HTH_AraC"/>
</dbReference>
<dbReference type="SUPFAM" id="SSF46689">
    <property type="entry name" value="Homeodomain-like"/>
    <property type="match status" value="2"/>
</dbReference>
<keyword evidence="1" id="KW-0805">Transcription regulation</keyword>
<keyword evidence="2" id="KW-0238">DNA-binding</keyword>
<dbReference type="PROSITE" id="PS00041">
    <property type="entry name" value="HTH_ARAC_FAMILY_1"/>
    <property type="match status" value="1"/>
</dbReference>
<evidence type="ECO:0000259" key="4">
    <source>
        <dbReference type="PROSITE" id="PS01124"/>
    </source>
</evidence>
<gene>
    <name evidence="5" type="ORF">GBK04_07875</name>
</gene>
<dbReference type="Gene3D" id="1.10.10.60">
    <property type="entry name" value="Homeodomain-like"/>
    <property type="match status" value="2"/>
</dbReference>
<keyword evidence="3" id="KW-0804">Transcription</keyword>
<dbReference type="AlphaFoldDB" id="A0A7C9BBB7"/>
<evidence type="ECO:0000313" key="6">
    <source>
        <dbReference type="Proteomes" id="UP000479293"/>
    </source>
</evidence>
<dbReference type="GO" id="GO:0043565">
    <property type="term" value="F:sequence-specific DNA binding"/>
    <property type="evidence" value="ECO:0007669"/>
    <property type="project" value="InterPro"/>
</dbReference>
<evidence type="ECO:0000313" key="5">
    <source>
        <dbReference type="EMBL" id="MPR33278.1"/>
    </source>
</evidence>
<reference evidence="5 6" key="1">
    <citation type="submission" date="2019-10" db="EMBL/GenBank/DDBJ databases">
        <title>Draft Genome Sequence of Cytophagaceae sp. SJW1-29.</title>
        <authorList>
            <person name="Choi A."/>
        </authorList>
    </citation>
    <scope>NUCLEOTIDE SEQUENCE [LARGE SCALE GENOMIC DNA]</scope>
    <source>
        <strain evidence="5 6">SJW1-29</strain>
    </source>
</reference>
<dbReference type="PANTHER" id="PTHR43280:SF27">
    <property type="entry name" value="TRANSCRIPTIONAL REGULATOR MTLR"/>
    <property type="match status" value="1"/>
</dbReference>
<keyword evidence="6" id="KW-1185">Reference proteome</keyword>
<dbReference type="InterPro" id="IPR018062">
    <property type="entry name" value="HTH_AraC-typ_CS"/>
</dbReference>
<accession>A0A7C9BBB7</accession>
<dbReference type="SUPFAM" id="SSF51182">
    <property type="entry name" value="RmlC-like cupins"/>
    <property type="match status" value="1"/>
</dbReference>
<comment type="caution">
    <text evidence="5">The sequence shown here is derived from an EMBL/GenBank/DDBJ whole genome shotgun (WGS) entry which is preliminary data.</text>
</comment>
<dbReference type="InterPro" id="IPR014710">
    <property type="entry name" value="RmlC-like_jellyroll"/>
</dbReference>
<dbReference type="PRINTS" id="PR00032">
    <property type="entry name" value="HTHARAC"/>
</dbReference>
<feature type="domain" description="HTH araC/xylS-type" evidence="4">
    <location>
        <begin position="187"/>
        <end position="285"/>
    </location>
</feature>
<dbReference type="PANTHER" id="PTHR43280">
    <property type="entry name" value="ARAC-FAMILY TRANSCRIPTIONAL REGULATOR"/>
    <property type="match status" value="1"/>
</dbReference>
<dbReference type="RefSeq" id="WP_152758396.1">
    <property type="nucleotide sequence ID" value="NZ_WHLY01000002.1"/>
</dbReference>
<dbReference type="Proteomes" id="UP000479293">
    <property type="component" value="Unassembled WGS sequence"/>
</dbReference>
<dbReference type="PROSITE" id="PS01124">
    <property type="entry name" value="HTH_ARAC_FAMILY_2"/>
    <property type="match status" value="1"/>
</dbReference>
<dbReference type="SMART" id="SM00342">
    <property type="entry name" value="HTH_ARAC"/>
    <property type="match status" value="1"/>
</dbReference>
<dbReference type="InterPro" id="IPR011051">
    <property type="entry name" value="RmlC_Cupin_sf"/>
</dbReference>
<evidence type="ECO:0000256" key="2">
    <source>
        <dbReference type="ARBA" id="ARBA00023125"/>
    </source>
</evidence>
<dbReference type="Pfam" id="PF12833">
    <property type="entry name" value="HTH_18"/>
    <property type="match status" value="1"/>
</dbReference>
<dbReference type="InterPro" id="IPR013096">
    <property type="entry name" value="Cupin_2"/>
</dbReference>
<protein>
    <submittedName>
        <fullName evidence="5">Helix-turn-helix domain-containing protein</fullName>
    </submittedName>
</protein>
<dbReference type="InterPro" id="IPR020449">
    <property type="entry name" value="Tscrpt_reg_AraC-type_HTH"/>
</dbReference>
<dbReference type="EMBL" id="WHLY01000002">
    <property type="protein sequence ID" value="MPR33278.1"/>
    <property type="molecule type" value="Genomic_DNA"/>
</dbReference>
<dbReference type="Pfam" id="PF07883">
    <property type="entry name" value="Cupin_2"/>
    <property type="match status" value="1"/>
</dbReference>
<evidence type="ECO:0000256" key="1">
    <source>
        <dbReference type="ARBA" id="ARBA00023015"/>
    </source>
</evidence>
<organism evidence="5 6">
    <name type="scientific">Salmonirosea aquatica</name>
    <dbReference type="NCBI Taxonomy" id="2654236"/>
    <lineage>
        <taxon>Bacteria</taxon>
        <taxon>Pseudomonadati</taxon>
        <taxon>Bacteroidota</taxon>
        <taxon>Cytophagia</taxon>
        <taxon>Cytophagales</taxon>
        <taxon>Spirosomataceae</taxon>
        <taxon>Salmonirosea</taxon>
    </lineage>
</organism>
<proteinExistence type="predicted"/>
<sequence>MKPALLKNIESPTASLTIQQLEEPHFDPNWHFHPHYQLFTVLEGTGSRLIGDSIRPFEAGDTVFLGPDIPHLWRSEATYFEKESTQKTRGIVLYFQEDFLGKEFLAKSELHPVEQLLRESKRGIAYSGKARTAIVSTLGKLLVSDGFERIIGLLKLLNTLAHSTEGQPITSHNYTNTYKVSETERMQKVHNYVWQHFKDDIRLGEAASLAGMSEAAFCRYFRARANKTFTDYVSEIRIGHATKLLLDTSWTISQIAYESGFDTLSNFNRNFKKLTRQTPREYRSTYRTSVQ</sequence>
<evidence type="ECO:0000256" key="3">
    <source>
        <dbReference type="ARBA" id="ARBA00023163"/>
    </source>
</evidence>
<dbReference type="Gene3D" id="2.60.120.10">
    <property type="entry name" value="Jelly Rolls"/>
    <property type="match status" value="1"/>
</dbReference>